<comment type="catalytic activity">
    <reaction evidence="1">
        <text>S-ubiquitinyl-[E2 ubiquitin-conjugating enzyme]-L-cysteine + [acceptor protein]-L-lysine = [E2 ubiquitin-conjugating enzyme]-L-cysteine + N(6)-ubiquitinyl-[acceptor protein]-L-lysine.</text>
        <dbReference type="EC" id="2.3.2.27"/>
    </reaction>
</comment>
<dbReference type="KEGG" id="jre:108985741"/>
<name>A0A6P9DVN3_JUGRE</name>
<gene>
    <name evidence="13" type="primary">LOC108985741</name>
</gene>
<dbReference type="Gene3D" id="3.30.40.10">
    <property type="entry name" value="Zinc/RING finger domain, C3HC4 (zinc finger)"/>
    <property type="match status" value="1"/>
</dbReference>
<keyword evidence="6 9" id="KW-0863">Zinc-finger</keyword>
<dbReference type="GeneID" id="108985741"/>
<evidence type="ECO:0000313" key="12">
    <source>
        <dbReference type="Proteomes" id="UP000235220"/>
    </source>
</evidence>
<dbReference type="GO" id="GO:0061630">
    <property type="term" value="F:ubiquitin protein ligase activity"/>
    <property type="evidence" value="ECO:0000318"/>
    <property type="project" value="GO_Central"/>
</dbReference>
<evidence type="ECO:0000256" key="8">
    <source>
        <dbReference type="ARBA" id="ARBA00022833"/>
    </source>
</evidence>
<comment type="pathway">
    <text evidence="2">Protein modification; protein ubiquitination.</text>
</comment>
<dbReference type="GO" id="GO:0008270">
    <property type="term" value="F:zinc ion binding"/>
    <property type="evidence" value="ECO:0007669"/>
    <property type="project" value="UniProtKB-KW"/>
</dbReference>
<keyword evidence="7" id="KW-0833">Ubl conjugation pathway</keyword>
<dbReference type="InterPro" id="IPR013083">
    <property type="entry name" value="Znf_RING/FYVE/PHD"/>
</dbReference>
<dbReference type="SMART" id="SM00184">
    <property type="entry name" value="RING"/>
    <property type="match status" value="1"/>
</dbReference>
<dbReference type="RefSeq" id="XP_035539221.1">
    <property type="nucleotide sequence ID" value="XM_035683328.1"/>
</dbReference>
<feature type="region of interest" description="Disordered" evidence="10">
    <location>
        <begin position="241"/>
        <end position="322"/>
    </location>
</feature>
<dbReference type="InterPro" id="IPR045191">
    <property type="entry name" value="MBR1/2-like"/>
</dbReference>
<dbReference type="PROSITE" id="PS50089">
    <property type="entry name" value="ZF_RING_2"/>
    <property type="match status" value="1"/>
</dbReference>
<organism evidence="12 13">
    <name type="scientific">Juglans regia</name>
    <name type="common">English walnut</name>
    <dbReference type="NCBI Taxonomy" id="51240"/>
    <lineage>
        <taxon>Eukaryota</taxon>
        <taxon>Viridiplantae</taxon>
        <taxon>Streptophyta</taxon>
        <taxon>Embryophyta</taxon>
        <taxon>Tracheophyta</taxon>
        <taxon>Spermatophyta</taxon>
        <taxon>Magnoliopsida</taxon>
        <taxon>eudicotyledons</taxon>
        <taxon>Gunneridae</taxon>
        <taxon>Pentapetalae</taxon>
        <taxon>rosids</taxon>
        <taxon>fabids</taxon>
        <taxon>Fagales</taxon>
        <taxon>Juglandaceae</taxon>
        <taxon>Juglans</taxon>
    </lineage>
</organism>
<dbReference type="OrthoDB" id="8062037at2759"/>
<evidence type="ECO:0000256" key="6">
    <source>
        <dbReference type="ARBA" id="ARBA00022771"/>
    </source>
</evidence>
<accession>A0A6P9DVN3</accession>
<dbReference type="SUPFAM" id="SSF57850">
    <property type="entry name" value="RING/U-box"/>
    <property type="match status" value="1"/>
</dbReference>
<protein>
    <recommendedName>
        <fullName evidence="3">RING-type E3 ubiquitin transferase</fullName>
        <ecNumber evidence="3">2.3.2.27</ecNumber>
    </recommendedName>
</protein>
<evidence type="ECO:0000259" key="11">
    <source>
        <dbReference type="PROSITE" id="PS50089"/>
    </source>
</evidence>
<dbReference type="GO" id="GO:0043161">
    <property type="term" value="P:proteasome-mediated ubiquitin-dependent protein catabolic process"/>
    <property type="evidence" value="ECO:0007669"/>
    <property type="project" value="UniProtKB-ARBA"/>
</dbReference>
<dbReference type="GO" id="GO:0010228">
    <property type="term" value="P:vegetative to reproductive phase transition of meristem"/>
    <property type="evidence" value="ECO:0007669"/>
    <property type="project" value="UniProtKB-ARBA"/>
</dbReference>
<reference evidence="13" key="1">
    <citation type="submission" date="2025-08" db="UniProtKB">
        <authorList>
            <consortium name="RefSeq"/>
        </authorList>
    </citation>
    <scope>IDENTIFICATION</scope>
    <source>
        <tissue evidence="13">Leaves</tissue>
    </source>
</reference>
<evidence type="ECO:0000256" key="5">
    <source>
        <dbReference type="ARBA" id="ARBA00022723"/>
    </source>
</evidence>
<evidence type="ECO:0000313" key="13">
    <source>
        <dbReference type="RefSeq" id="XP_035539221.1"/>
    </source>
</evidence>
<evidence type="ECO:0000256" key="10">
    <source>
        <dbReference type="SAM" id="MobiDB-lite"/>
    </source>
</evidence>
<keyword evidence="12" id="KW-1185">Reference proteome</keyword>
<dbReference type="EC" id="2.3.2.27" evidence="3"/>
<dbReference type="PANTHER" id="PTHR22937:SF199">
    <property type="entry name" value="RING-TYPE E3 UBIQUITIN TRANSFERASE"/>
    <property type="match status" value="1"/>
</dbReference>
<proteinExistence type="predicted"/>
<dbReference type="InterPro" id="IPR001841">
    <property type="entry name" value="Znf_RING"/>
</dbReference>
<sequence>MNSQGSSSNSFPEIFMADHGNHGNDVNNLGFVQSNVNPMESAVRDCPTVINWMGPYSSSMINHNQVNPRELFGGHGWLSSIGAPDGSCQGFQVNRSRPNVATFQEGGASFLQGTNSHAHHQNIDLNLLLENSDGEANQDMGAGLSLSLFNPGGLEANQNQQSSTSSVPVVISSGVAGYVLEENDSREDLSSDGRRVSCKRRAPEDAPGLLYLGESSRSAQESGNLEWHALSAQENANANANLNVSSPSSIPPNAGHPERLEGGIGLLPMTGALSGMLQTSSGAGQEEGSQRNIRVRRSADPQDFVQPSIWSSGTSRDSYPQPHSLPAVFSPFDSFPSSSSAAPLPIDGTYPVQSFAHAPNSLQNLQSSTCYDLTSPPVYAANGGSSFQQQGNSMSTPRNTLLAPETERGYVAGYPTAYHLFNGHSNSPGNIASSSQNGTLPGVHFPYAPTRVPEHNMTEQYGQRFSDSVNRFTAESTGFECRELGIYCPLHSRTSAAAREMDLSVRSDDVIPVQIHQTYGWTTGPERQAGGYPENPFALEFVGAAQRTSRLVSEVRNVMALFRMGGSLWFEDVMVIDRSILYGVPEEEDDMNEDMRLDVDNMSYEELLDLEDHIGSVSTGLSEEAIVANLRRQTYDSLTLGSPAENESCCICQEEYVNGDDLGKLDCGHGFHFDCIKQWLVQKNSCPICKMRALAVRDGVFCSFSISSFMDEPQPWKIRKF</sequence>
<keyword evidence="5" id="KW-0479">Metal-binding</keyword>
<feature type="domain" description="RING-type" evidence="11">
    <location>
        <begin position="649"/>
        <end position="690"/>
    </location>
</feature>
<dbReference type="InParanoid" id="A0A6P9DVN3"/>
<evidence type="ECO:0000256" key="3">
    <source>
        <dbReference type="ARBA" id="ARBA00012483"/>
    </source>
</evidence>
<evidence type="ECO:0000256" key="9">
    <source>
        <dbReference type="PROSITE-ProRule" id="PRU00175"/>
    </source>
</evidence>
<dbReference type="Proteomes" id="UP000235220">
    <property type="component" value="Chromosome 12"/>
</dbReference>
<dbReference type="Pfam" id="PF13639">
    <property type="entry name" value="zf-RING_2"/>
    <property type="match status" value="1"/>
</dbReference>
<evidence type="ECO:0000256" key="7">
    <source>
        <dbReference type="ARBA" id="ARBA00022786"/>
    </source>
</evidence>
<keyword evidence="4" id="KW-0808">Transferase</keyword>
<dbReference type="PANTHER" id="PTHR22937">
    <property type="entry name" value="E3 UBIQUITIN-PROTEIN LIGASE RNF165"/>
    <property type="match status" value="1"/>
</dbReference>
<evidence type="ECO:0000256" key="2">
    <source>
        <dbReference type="ARBA" id="ARBA00004906"/>
    </source>
</evidence>
<evidence type="ECO:0000256" key="4">
    <source>
        <dbReference type="ARBA" id="ARBA00022679"/>
    </source>
</evidence>
<feature type="compositionally biased region" description="Polar residues" evidence="10">
    <location>
        <begin position="308"/>
        <end position="318"/>
    </location>
</feature>
<keyword evidence="8" id="KW-0862">Zinc</keyword>
<evidence type="ECO:0000256" key="1">
    <source>
        <dbReference type="ARBA" id="ARBA00000900"/>
    </source>
</evidence>
<dbReference type="FunFam" id="3.30.40.10:FF:000309">
    <property type="entry name" value="E3 ubiquitin-protein ligase MBR2"/>
    <property type="match status" value="1"/>
</dbReference>
<dbReference type="AlphaFoldDB" id="A0A6P9DVN3"/>